<evidence type="ECO:0000313" key="3">
    <source>
        <dbReference type="Proteomes" id="UP000053681"/>
    </source>
</evidence>
<dbReference type="Proteomes" id="UP000053681">
    <property type="component" value="Unassembled WGS sequence"/>
</dbReference>
<organism evidence="2 3">
    <name type="scientific">Priestia veravalensis</name>
    <dbReference type="NCBI Taxonomy" id="1414648"/>
    <lineage>
        <taxon>Bacteria</taxon>
        <taxon>Bacillati</taxon>
        <taxon>Bacillota</taxon>
        <taxon>Bacilli</taxon>
        <taxon>Bacillales</taxon>
        <taxon>Bacillaceae</taxon>
        <taxon>Priestia</taxon>
    </lineage>
</organism>
<dbReference type="PANTHER" id="PTHR48090:SF7">
    <property type="entry name" value="RFBJ PROTEIN"/>
    <property type="match status" value="1"/>
</dbReference>
<feature type="domain" description="Glycosyltransferase 2-like" evidence="1">
    <location>
        <begin position="4"/>
        <end position="106"/>
    </location>
</feature>
<gene>
    <name evidence="2" type="ORF">AS180_15645</name>
</gene>
<reference evidence="2 3" key="1">
    <citation type="submission" date="2015-11" db="EMBL/GenBank/DDBJ databases">
        <title>Bacillus caseinolyticus sp nov.</title>
        <authorList>
            <person name="Dastager S.G."/>
            <person name="Mawlankar R."/>
        </authorList>
    </citation>
    <scope>NUCLEOTIDE SEQUENCE [LARGE SCALE GENOMIC DNA]</scope>
    <source>
        <strain evidence="2 3">SGD-V-76</strain>
    </source>
</reference>
<evidence type="ECO:0000259" key="1">
    <source>
        <dbReference type="Pfam" id="PF00535"/>
    </source>
</evidence>
<dbReference type="InterPro" id="IPR029044">
    <property type="entry name" value="Nucleotide-diphossugar_trans"/>
</dbReference>
<name>A0A0V8JIW7_9BACI</name>
<dbReference type="Gene3D" id="3.90.550.10">
    <property type="entry name" value="Spore Coat Polysaccharide Biosynthesis Protein SpsA, Chain A"/>
    <property type="match status" value="2"/>
</dbReference>
<dbReference type="GO" id="GO:0016740">
    <property type="term" value="F:transferase activity"/>
    <property type="evidence" value="ECO:0007669"/>
    <property type="project" value="UniProtKB-KW"/>
</dbReference>
<dbReference type="RefSeq" id="WP_062687126.1">
    <property type="nucleotide sequence ID" value="NZ_KQ758673.1"/>
</dbReference>
<accession>A0A0V8JIW7</accession>
<keyword evidence="2" id="KW-0808">Transferase</keyword>
<sequence length="509" mass="56375">MNVSVIIPACNEEESLQSVIQAIKKIAPFEIIVVVNGATDNTALIAKQEGCKVLTYEEKLGINIGRAIGAKKAKGDILVFLDGDIVVPFEELNQYVQAIKDGHDLALNDLEWTMKRKIRPHVVAVSKYMLNLSLKRPDLTVQAVTAIPHAIKRSAAEEIGFENLAHPPLMQTLAILKGMSVVYPCSTDVIYTNRIRNTHKTLVPNSPFPFSTESILADHLKAFSHLIHQKGVRGGLTDGNRNRTIVSEYTPTLLKKERCKTSAIIPVGEERETIHLVIQEVQKAGVEEIIVVANGSDEITISRAREAGATVLVYPNRLGHNVPRAIGAMYSSGDICLFIDGDIVISAENLQHFIRAAENGVDVALNNLECLLDQVHPLHSVSAAKYFLNTISKRPDLTINTTTAIPHAIKREVIEKIGYESLIIPPLFHLKSLLAGFTVKAIHFVDVARTNRIRKEHLKTTGLPQSTERILGDHIEAIAYLLNQTTERGLFLKDTRRHDILSEVMRDEN</sequence>
<comment type="caution">
    <text evidence="2">The sequence shown here is derived from an EMBL/GenBank/DDBJ whole genome shotgun (WGS) entry which is preliminary data.</text>
</comment>
<protein>
    <submittedName>
        <fullName evidence="2">Glycosyl transferase</fullName>
    </submittedName>
</protein>
<dbReference type="AlphaFoldDB" id="A0A0V8JIW7"/>
<dbReference type="SUPFAM" id="SSF53448">
    <property type="entry name" value="Nucleotide-diphospho-sugar transferases"/>
    <property type="match status" value="2"/>
</dbReference>
<keyword evidence="3" id="KW-1185">Reference proteome</keyword>
<dbReference type="InterPro" id="IPR001173">
    <property type="entry name" value="Glyco_trans_2-like"/>
</dbReference>
<feature type="domain" description="Glycosyltransferase 2-like" evidence="1">
    <location>
        <begin position="262"/>
        <end position="414"/>
    </location>
</feature>
<dbReference type="PANTHER" id="PTHR48090">
    <property type="entry name" value="UNDECAPRENYL-PHOSPHATE 4-DEOXY-4-FORMAMIDO-L-ARABINOSE TRANSFERASE-RELATED"/>
    <property type="match status" value="1"/>
</dbReference>
<dbReference type="EMBL" id="LNQP01000058">
    <property type="protein sequence ID" value="KSU86966.1"/>
    <property type="molecule type" value="Genomic_DNA"/>
</dbReference>
<dbReference type="Pfam" id="PF00535">
    <property type="entry name" value="Glycos_transf_2"/>
    <property type="match status" value="2"/>
</dbReference>
<evidence type="ECO:0000313" key="2">
    <source>
        <dbReference type="EMBL" id="KSU86966.1"/>
    </source>
</evidence>
<dbReference type="InterPro" id="IPR050256">
    <property type="entry name" value="Glycosyltransferase_2"/>
</dbReference>
<dbReference type="CDD" id="cd00761">
    <property type="entry name" value="Glyco_tranf_GTA_type"/>
    <property type="match status" value="2"/>
</dbReference>
<proteinExistence type="predicted"/>